<dbReference type="Gene3D" id="3.40.50.150">
    <property type="entry name" value="Vaccinia Virus protein VP39"/>
    <property type="match status" value="1"/>
</dbReference>
<dbReference type="RefSeq" id="WP_231487777.1">
    <property type="nucleotide sequence ID" value="NZ_BAAAZO010000009.1"/>
</dbReference>
<comment type="caution">
    <text evidence="2">The sequence shown here is derived from an EMBL/GenBank/DDBJ whole genome shotgun (WGS) entry which is preliminary data.</text>
</comment>
<dbReference type="SUPFAM" id="SSF53335">
    <property type="entry name" value="S-adenosyl-L-methionine-dependent methyltransferases"/>
    <property type="match status" value="1"/>
</dbReference>
<evidence type="ECO:0008006" key="4">
    <source>
        <dbReference type="Google" id="ProtNLM"/>
    </source>
</evidence>
<feature type="compositionally biased region" description="Basic residues" evidence="1">
    <location>
        <begin position="149"/>
        <end position="161"/>
    </location>
</feature>
<evidence type="ECO:0000256" key="1">
    <source>
        <dbReference type="SAM" id="MobiDB-lite"/>
    </source>
</evidence>
<sequence>MKGASGGLRLVDLCCCQGGASRGYAEAGFTVQGVDITPQPRYPYPFHQGDAITFIAEHGHEFNAIAASFPCQAYTACWQIQRNEHPDLIDVGREALNATGLPWVMENVPGAPLRDPVELCMCMFTTDPGTYRPRWFETGGGFTLPRMEHRPHTKRHTKMGRPPRPDEVMHVVGNFSGVAAARLAMGIDWMTRDGLREAIPPAYTHWIGTHLHATLTPTMTGGARHAA</sequence>
<proteinExistence type="predicted"/>
<name>A0ABP7A441_9ACTN</name>
<dbReference type="Proteomes" id="UP001501074">
    <property type="component" value="Unassembled WGS sequence"/>
</dbReference>
<reference evidence="3" key="1">
    <citation type="journal article" date="2019" name="Int. J. Syst. Evol. Microbiol.">
        <title>The Global Catalogue of Microorganisms (GCM) 10K type strain sequencing project: providing services to taxonomists for standard genome sequencing and annotation.</title>
        <authorList>
            <consortium name="The Broad Institute Genomics Platform"/>
            <consortium name="The Broad Institute Genome Sequencing Center for Infectious Disease"/>
            <person name="Wu L."/>
            <person name="Ma J."/>
        </authorList>
    </citation>
    <scope>NUCLEOTIDE SEQUENCE [LARGE SCALE GENOMIC DNA]</scope>
    <source>
        <strain evidence="3">JCM 16902</strain>
    </source>
</reference>
<evidence type="ECO:0000313" key="3">
    <source>
        <dbReference type="Proteomes" id="UP001501074"/>
    </source>
</evidence>
<organism evidence="2 3">
    <name type="scientific">Kineosporia mesophila</name>
    <dbReference type="NCBI Taxonomy" id="566012"/>
    <lineage>
        <taxon>Bacteria</taxon>
        <taxon>Bacillati</taxon>
        <taxon>Actinomycetota</taxon>
        <taxon>Actinomycetes</taxon>
        <taxon>Kineosporiales</taxon>
        <taxon>Kineosporiaceae</taxon>
        <taxon>Kineosporia</taxon>
    </lineage>
</organism>
<keyword evidence="3" id="KW-1185">Reference proteome</keyword>
<feature type="region of interest" description="Disordered" evidence="1">
    <location>
        <begin position="142"/>
        <end position="166"/>
    </location>
</feature>
<gene>
    <name evidence="2" type="ORF">GCM10022223_47010</name>
</gene>
<accession>A0ABP7A441</accession>
<evidence type="ECO:0000313" key="2">
    <source>
        <dbReference type="EMBL" id="GAA3624530.1"/>
    </source>
</evidence>
<dbReference type="InterPro" id="IPR029063">
    <property type="entry name" value="SAM-dependent_MTases_sf"/>
</dbReference>
<protein>
    <recommendedName>
        <fullName evidence="4">DNA (cytosine-5-)-methyltransferase</fullName>
    </recommendedName>
</protein>
<dbReference type="EMBL" id="BAAAZO010000009">
    <property type="protein sequence ID" value="GAA3624530.1"/>
    <property type="molecule type" value="Genomic_DNA"/>
</dbReference>